<dbReference type="EMBL" id="KQ947407">
    <property type="protein sequence ID" value="KUJ21794.1"/>
    <property type="molecule type" value="Genomic_DNA"/>
</dbReference>
<dbReference type="RefSeq" id="XP_018076149.1">
    <property type="nucleotide sequence ID" value="XM_018207143.1"/>
</dbReference>
<evidence type="ECO:0000313" key="3">
    <source>
        <dbReference type="Proteomes" id="UP000070700"/>
    </source>
</evidence>
<sequence length="238" mass="27958">MLPYEIDQDPDYVLIKRWVLEYEQDFLWNHTRQIREYRRSDLIRPMESRPGILSHRQRHYDEPQVVIERRKKHPRHSSPSPLLAWVAGTSKHSKKKSHHLEDGLRVPGPPRQGAEDIIEPNEAVKAEKVDDLLAKWTTTVVDENQQTKKADETKADDAGEEKLGEEFLRSTRLDDYYSDDEDTESDFVTSSSVLSSRNRSWFRGGWRRFLPSMHFRRKWKKARRGSISSDSSISLVDD</sequence>
<dbReference type="KEGG" id="psco:LY89DRAFT_384578"/>
<dbReference type="STRING" id="149040.A0A194XNX2"/>
<reference evidence="2 3" key="1">
    <citation type="submission" date="2015-10" db="EMBL/GenBank/DDBJ databases">
        <title>Full genome of DAOMC 229536 Phialocephala scopiformis, a fungal endophyte of spruce producing the potent anti-insectan compound rugulosin.</title>
        <authorList>
            <consortium name="DOE Joint Genome Institute"/>
            <person name="Walker A.K."/>
            <person name="Frasz S.L."/>
            <person name="Seifert K.A."/>
            <person name="Miller J.D."/>
            <person name="Mondo S.J."/>
            <person name="Labutti K."/>
            <person name="Lipzen A."/>
            <person name="Dockter R."/>
            <person name="Kennedy M."/>
            <person name="Grigoriev I.V."/>
            <person name="Spatafora J.W."/>
        </authorList>
    </citation>
    <scope>NUCLEOTIDE SEQUENCE [LARGE SCALE GENOMIC DNA]</scope>
    <source>
        <strain evidence="2 3">CBS 120377</strain>
    </source>
</reference>
<evidence type="ECO:0000313" key="2">
    <source>
        <dbReference type="EMBL" id="KUJ21794.1"/>
    </source>
</evidence>
<protein>
    <submittedName>
        <fullName evidence="2">Uncharacterized protein</fullName>
    </submittedName>
</protein>
<proteinExistence type="predicted"/>
<dbReference type="GeneID" id="28816869"/>
<organism evidence="2 3">
    <name type="scientific">Mollisia scopiformis</name>
    <name type="common">Conifer needle endophyte fungus</name>
    <name type="synonym">Phialocephala scopiformis</name>
    <dbReference type="NCBI Taxonomy" id="149040"/>
    <lineage>
        <taxon>Eukaryota</taxon>
        <taxon>Fungi</taxon>
        <taxon>Dikarya</taxon>
        <taxon>Ascomycota</taxon>
        <taxon>Pezizomycotina</taxon>
        <taxon>Leotiomycetes</taxon>
        <taxon>Helotiales</taxon>
        <taxon>Mollisiaceae</taxon>
        <taxon>Mollisia</taxon>
    </lineage>
</organism>
<feature type="region of interest" description="Disordered" evidence="1">
    <location>
        <begin position="94"/>
        <end position="115"/>
    </location>
</feature>
<accession>A0A194XNX2</accession>
<dbReference type="OrthoDB" id="5242628at2759"/>
<gene>
    <name evidence="2" type="ORF">LY89DRAFT_384578</name>
</gene>
<dbReference type="InParanoid" id="A0A194XNX2"/>
<dbReference type="Proteomes" id="UP000070700">
    <property type="component" value="Unassembled WGS sequence"/>
</dbReference>
<evidence type="ECO:0000256" key="1">
    <source>
        <dbReference type="SAM" id="MobiDB-lite"/>
    </source>
</evidence>
<keyword evidence="3" id="KW-1185">Reference proteome</keyword>
<name>A0A194XNX2_MOLSC</name>
<dbReference type="AlphaFoldDB" id="A0A194XNX2"/>